<evidence type="ECO:0000313" key="6">
    <source>
        <dbReference type="Proteomes" id="UP001321249"/>
    </source>
</evidence>
<keyword evidence="1" id="KW-0812">Transmembrane</keyword>
<keyword evidence="5" id="KW-1185">Reference proteome</keyword>
<accession>A0AAJ5ZGJ6</accession>
<feature type="signal peptide" evidence="2">
    <location>
        <begin position="1"/>
        <end position="21"/>
    </location>
</feature>
<feature type="transmembrane region" description="Helical" evidence="1">
    <location>
        <begin position="129"/>
        <end position="149"/>
    </location>
</feature>
<dbReference type="Proteomes" id="UP001219901">
    <property type="component" value="Chromosome"/>
</dbReference>
<sequence length="169" mass="18612">MPKMKFALALIIALTFSVAVAQTSSADHEPPISGIVVGVETDDSGNLTRFAVSDSTGAVNTFTIFDGTEYGLENQAGDRWVSTQGEEPSEAARRLRDHRERFAPITVTSENGTAFSVVEREEGKLETNLGYLFAVFAITWALFFAYVLYMGRKQRVLQHEIARLKCTIG</sequence>
<evidence type="ECO:0000256" key="1">
    <source>
        <dbReference type="SAM" id="Phobius"/>
    </source>
</evidence>
<reference evidence="5" key="3">
    <citation type="submission" date="2023-06" db="EMBL/GenBank/DDBJ databases">
        <title>Pangenomics reveal diversification of enzyme families and niche specialization in globally abundant SAR202 bacteria.</title>
        <authorList>
            <person name="Saw J.H.W."/>
        </authorList>
    </citation>
    <scope>NUCLEOTIDE SEQUENCE [LARGE SCALE GENOMIC DNA]</scope>
    <source>
        <strain evidence="5">JH1073</strain>
    </source>
</reference>
<proteinExistence type="predicted"/>
<evidence type="ECO:0000256" key="2">
    <source>
        <dbReference type="SAM" id="SignalP"/>
    </source>
</evidence>
<keyword evidence="1" id="KW-1133">Transmembrane helix</keyword>
<keyword evidence="1" id="KW-0472">Membrane</keyword>
<gene>
    <name evidence="3" type="ORF">GKO46_04400</name>
    <name evidence="4" type="ORF">GKO48_04860</name>
</gene>
<dbReference type="InterPro" id="IPR030888">
    <property type="entry name" value="Put_ccm"/>
</dbReference>
<evidence type="ECO:0000313" key="5">
    <source>
        <dbReference type="Proteomes" id="UP001219901"/>
    </source>
</evidence>
<organism evidence="4 5">
    <name type="scientific">Candidatus Lucifugimonas marina</name>
    <dbReference type="NCBI Taxonomy" id="3038979"/>
    <lineage>
        <taxon>Bacteria</taxon>
        <taxon>Bacillati</taxon>
        <taxon>Chloroflexota</taxon>
        <taxon>Dehalococcoidia</taxon>
        <taxon>SAR202 cluster</taxon>
        <taxon>Candidatus Lucifugimonadales</taxon>
        <taxon>Candidatus Lucifugimonadaceae</taxon>
        <taxon>Candidatus Lucifugimonas</taxon>
    </lineage>
</organism>
<reference evidence="5 6" key="1">
    <citation type="submission" date="2019-11" db="EMBL/GenBank/DDBJ databases">
        <authorList>
            <person name="Cho J.-C."/>
        </authorList>
    </citation>
    <scope>NUCLEOTIDE SEQUENCE [LARGE SCALE GENOMIC DNA]</scope>
    <source>
        <strain evidence="4 5">JH1073</strain>
        <strain evidence="3 6">JH702</strain>
    </source>
</reference>
<protein>
    <submittedName>
        <fullName evidence="4">CcmD family protein</fullName>
    </submittedName>
</protein>
<reference evidence="4" key="2">
    <citation type="journal article" date="2023" name="Nat. Commun.">
        <title>Cultivation of marine bacteria of the SAR202 clade.</title>
        <authorList>
            <person name="Lim Y."/>
            <person name="Seo J.H."/>
            <person name="Giovannoni S.J."/>
            <person name="Kang I."/>
            <person name="Cho J.C."/>
        </authorList>
    </citation>
    <scope>NUCLEOTIDE SEQUENCE</scope>
    <source>
        <strain evidence="4">JH1073</strain>
    </source>
</reference>
<dbReference type="Proteomes" id="UP001321249">
    <property type="component" value="Unassembled WGS sequence"/>
</dbReference>
<dbReference type="AlphaFoldDB" id="A0AAJ5ZGJ6"/>
<name>A0AAJ5ZGJ6_9CHLR</name>
<keyword evidence="2" id="KW-0732">Signal</keyword>
<dbReference type="EMBL" id="WMBE01000001">
    <property type="protein sequence ID" value="MDG0866313.1"/>
    <property type="molecule type" value="Genomic_DNA"/>
</dbReference>
<dbReference type="NCBIfam" id="TIGR04391">
    <property type="entry name" value="CcmD_alt_fam"/>
    <property type="match status" value="1"/>
</dbReference>
<feature type="chain" id="PRO_5042569739" evidence="2">
    <location>
        <begin position="22"/>
        <end position="169"/>
    </location>
</feature>
<evidence type="ECO:0000313" key="3">
    <source>
        <dbReference type="EMBL" id="MDG0866313.1"/>
    </source>
</evidence>
<evidence type="ECO:0000313" key="4">
    <source>
        <dbReference type="EMBL" id="WFG38970.1"/>
    </source>
</evidence>
<dbReference type="EMBL" id="CP046147">
    <property type="protein sequence ID" value="WFG38970.1"/>
    <property type="molecule type" value="Genomic_DNA"/>
</dbReference>